<evidence type="ECO:0000313" key="3">
    <source>
        <dbReference type="EMBL" id="SDZ57867.1"/>
    </source>
</evidence>
<accession>A0A1H3U6F0</accession>
<dbReference type="RefSeq" id="WP_019600645.1">
    <property type="nucleotide sequence ID" value="NZ_FNQC01000031.1"/>
</dbReference>
<dbReference type="InterPro" id="IPR046847">
    <property type="entry name" value="Xre-like_HTH"/>
</dbReference>
<protein>
    <submittedName>
        <fullName evidence="3">Toxin-antitoxin system antitoxin component, TIGR02293 family</fullName>
    </submittedName>
</protein>
<dbReference type="NCBIfam" id="TIGR02293">
    <property type="entry name" value="TAS_TIGR02293"/>
    <property type="match status" value="1"/>
</dbReference>
<gene>
    <name evidence="3" type="ORF">SAMN05444412_13110</name>
</gene>
<dbReference type="InterPro" id="IPR024467">
    <property type="entry name" value="Xre/MbcA/ParS-like_toxin-bd"/>
</dbReference>
<organism evidence="3 4">
    <name type="scientific">Rhodonellum ikkaensis</name>
    <dbReference type="NCBI Taxonomy" id="336829"/>
    <lineage>
        <taxon>Bacteria</taxon>
        <taxon>Pseudomonadati</taxon>
        <taxon>Bacteroidota</taxon>
        <taxon>Cytophagia</taxon>
        <taxon>Cytophagales</taxon>
        <taxon>Cytophagaceae</taxon>
        <taxon>Rhodonellum</taxon>
    </lineage>
</organism>
<feature type="domain" description="Antitoxin Xre-like helix-turn-helix" evidence="2">
    <location>
        <begin position="28"/>
        <end position="84"/>
    </location>
</feature>
<evidence type="ECO:0000259" key="2">
    <source>
        <dbReference type="Pfam" id="PF20432"/>
    </source>
</evidence>
<reference evidence="3 4" key="1">
    <citation type="submission" date="2016-10" db="EMBL/GenBank/DDBJ databases">
        <authorList>
            <person name="Varghese N."/>
            <person name="Submissions S."/>
        </authorList>
    </citation>
    <scope>NUCLEOTIDE SEQUENCE [LARGE SCALE GENOMIC DNA]</scope>
    <source>
        <strain evidence="3 4">DSM 17997</strain>
    </source>
</reference>
<dbReference type="Proteomes" id="UP000199663">
    <property type="component" value="Unassembled WGS sequence"/>
</dbReference>
<dbReference type="Pfam" id="PF20432">
    <property type="entry name" value="Xre-like-HTH"/>
    <property type="match status" value="1"/>
</dbReference>
<evidence type="ECO:0000259" key="1">
    <source>
        <dbReference type="Pfam" id="PF09722"/>
    </source>
</evidence>
<evidence type="ECO:0000313" key="4">
    <source>
        <dbReference type="Proteomes" id="UP000199663"/>
    </source>
</evidence>
<dbReference type="Pfam" id="PF09722">
    <property type="entry name" value="Xre_MbcA_ParS_C"/>
    <property type="match status" value="1"/>
</dbReference>
<keyword evidence="4" id="KW-1185">Reference proteome</keyword>
<name>A0A1H3U6F0_9BACT</name>
<dbReference type="InterPro" id="IPR011979">
    <property type="entry name" value="Antitox_Xre"/>
</dbReference>
<comment type="caution">
    <text evidence="3">The sequence shown here is derived from an EMBL/GenBank/DDBJ whole genome shotgun (WGS) entry which is preliminary data.</text>
</comment>
<dbReference type="EMBL" id="FNQC01000031">
    <property type="protein sequence ID" value="SDZ57867.1"/>
    <property type="molecule type" value="Genomic_DNA"/>
</dbReference>
<proteinExistence type="predicted"/>
<sequence length="146" mass="16434">MTQKRYQDLTETLGKSNFPEEIDNPMDFLSAAQEGIAIYAVQNFREAFDVSLGQVAAILDTSEPTLYRHLKAQQKLSRNASIKLLEVTDLFLYGMEVFGSKEDFFKWMELPNTALGGLRPMALTEVPEGISKISDLLGRIEYGVYS</sequence>
<feature type="domain" description="Antitoxin Xre/MbcA/ParS-like toxin-binding" evidence="1">
    <location>
        <begin position="95"/>
        <end position="143"/>
    </location>
</feature>